<evidence type="ECO:0000256" key="4">
    <source>
        <dbReference type="ARBA" id="ARBA00022737"/>
    </source>
</evidence>
<evidence type="ECO:0000256" key="1">
    <source>
        <dbReference type="ARBA" id="ARBA00004123"/>
    </source>
</evidence>
<evidence type="ECO:0000256" key="8">
    <source>
        <dbReference type="ARBA" id="ARBA00023125"/>
    </source>
</evidence>
<keyword evidence="10" id="KW-0539">Nucleus</keyword>
<name>A0A1E4RBR4_9ASCO</name>
<dbReference type="RefSeq" id="XP_020073755.1">
    <property type="nucleotide sequence ID" value="XM_020222000.1"/>
</dbReference>
<evidence type="ECO:0000256" key="7">
    <source>
        <dbReference type="ARBA" id="ARBA00023015"/>
    </source>
</evidence>
<dbReference type="GO" id="GO:0000978">
    <property type="term" value="F:RNA polymerase II cis-regulatory region sequence-specific DNA binding"/>
    <property type="evidence" value="ECO:0007669"/>
    <property type="project" value="TreeGrafter"/>
</dbReference>
<keyword evidence="5 14" id="KW-0863">Zinc-finger</keyword>
<dbReference type="Pfam" id="PF00096">
    <property type="entry name" value="zf-C2H2"/>
    <property type="match status" value="2"/>
</dbReference>
<evidence type="ECO:0000256" key="12">
    <source>
        <dbReference type="ARBA" id="ARBA00056233"/>
    </source>
</evidence>
<dbReference type="GO" id="GO:0005634">
    <property type="term" value="C:nucleus"/>
    <property type="evidence" value="ECO:0007669"/>
    <property type="project" value="UniProtKB-SubCell"/>
</dbReference>
<keyword evidence="7" id="KW-0805">Transcription regulation</keyword>
<dbReference type="GeneID" id="30996549"/>
<evidence type="ECO:0000313" key="17">
    <source>
        <dbReference type="EMBL" id="ODV64688.1"/>
    </source>
</evidence>
<dbReference type="InterPro" id="IPR013087">
    <property type="entry name" value="Znf_C2H2_type"/>
</dbReference>
<comment type="similarity">
    <text evidence="11">Belongs to the creA/MIG C2H2-type zinc-finger protein family.</text>
</comment>
<keyword evidence="3" id="KW-0479">Metal-binding</keyword>
<dbReference type="FunFam" id="3.30.160.60:FF:000089">
    <property type="entry name" value="DNA-binding protein creA"/>
    <property type="match status" value="1"/>
</dbReference>
<gene>
    <name evidence="17" type="ORF">HYPBUDRAFT_154293</name>
</gene>
<dbReference type="InterPro" id="IPR051007">
    <property type="entry name" value="creA/MIG_C2H2-ZnF"/>
</dbReference>
<sequence length="486" mass="54353">MPPRERKNKEDRPYKCTMCDKAFHRLEHQTRHIRTHTGEKPHPCTFPGCSKRFSRSDELTRHLRIHNNPTSRKRKNKNINQFEESNNQQPHPQANQIYTSLPAATTAIPVTIDSNGNHIYHQAYPVYFIQQSDNSNQPSQTIAAPTPTPVQSSTSAPVPMQATVGPQAIPQPIPQQAGHAIFSMPSSPTNYSSYQFNKPNPPTRTVSSEDNIKLPSIMKSESNSSIATSNHLFSHNGTISTANLASGSLSTSPENHHDINSMNSFNNLNEYFHHHQQQNYNKNKMFNANLSLSLVSLKNLTSSNNLTSLNSFSSLHRMTPIKPTNQRPNVQSYPNTPGNTTSSNGYFSIPKQKSSTSLNLEFYQPQQKKSRPNSPLQIYTIMNNNSNSNNSIINNVNTNKKPGFIISPNETPLQTPSQSPHLQPSNGSNIQPITLIPEKSIDKNVDHENIVIDDKRDESSIAFSGTQLPPIRSVFSFNSLRNITTE</sequence>
<organism evidence="17 18">
    <name type="scientific">Hyphopichia burtonii NRRL Y-1933</name>
    <dbReference type="NCBI Taxonomy" id="984485"/>
    <lineage>
        <taxon>Eukaryota</taxon>
        <taxon>Fungi</taxon>
        <taxon>Dikarya</taxon>
        <taxon>Ascomycota</taxon>
        <taxon>Saccharomycotina</taxon>
        <taxon>Pichiomycetes</taxon>
        <taxon>Debaryomycetaceae</taxon>
        <taxon>Hyphopichia</taxon>
    </lineage>
</organism>
<keyword evidence="2" id="KW-0678">Repressor</keyword>
<keyword evidence="8" id="KW-0238">DNA-binding</keyword>
<proteinExistence type="inferred from homology"/>
<evidence type="ECO:0000313" key="18">
    <source>
        <dbReference type="Proteomes" id="UP000095085"/>
    </source>
</evidence>
<feature type="region of interest" description="Disordered" evidence="15">
    <location>
        <begin position="134"/>
        <end position="157"/>
    </location>
</feature>
<reference evidence="18" key="1">
    <citation type="submission" date="2016-05" db="EMBL/GenBank/DDBJ databases">
        <title>Comparative genomics of biotechnologically important yeasts.</title>
        <authorList>
            <consortium name="DOE Joint Genome Institute"/>
            <person name="Riley R."/>
            <person name="Haridas S."/>
            <person name="Wolfe K.H."/>
            <person name="Lopes M.R."/>
            <person name="Hittinger C.T."/>
            <person name="Goker M."/>
            <person name="Salamov A."/>
            <person name="Wisecaver J."/>
            <person name="Long T.M."/>
            <person name="Aerts A.L."/>
            <person name="Barry K."/>
            <person name="Choi C."/>
            <person name="Clum A."/>
            <person name="Coughlan A.Y."/>
            <person name="Deshpande S."/>
            <person name="Douglass A.P."/>
            <person name="Hanson S.J."/>
            <person name="Klenk H.-P."/>
            <person name="Labutti K."/>
            <person name="Lapidus A."/>
            <person name="Lindquist E."/>
            <person name="Lipzen A."/>
            <person name="Meier-Kolthoff J.P."/>
            <person name="Ohm R.A."/>
            <person name="Otillar R.P."/>
            <person name="Pangilinan J."/>
            <person name="Peng Y."/>
            <person name="Rokas A."/>
            <person name="Rosa C.A."/>
            <person name="Scheuner C."/>
            <person name="Sibirny A.A."/>
            <person name="Slot J.C."/>
            <person name="Stielow J.B."/>
            <person name="Sun H."/>
            <person name="Kurtzman C.P."/>
            <person name="Blackwell M."/>
            <person name="Grigoriev I.V."/>
            <person name="Jeffries T.W."/>
        </authorList>
    </citation>
    <scope>NUCLEOTIDE SEQUENCE [LARGE SCALE GENOMIC DNA]</scope>
    <source>
        <strain evidence="18">NRRL Y-1933</strain>
    </source>
</reference>
<dbReference type="FunFam" id="3.30.160.60:FF:000152">
    <property type="entry name" value="DNA-binding protein creA"/>
    <property type="match status" value="1"/>
</dbReference>
<feature type="domain" description="C2H2-type" evidence="16">
    <location>
        <begin position="14"/>
        <end position="41"/>
    </location>
</feature>
<keyword evidence="9" id="KW-0804">Transcription</keyword>
<dbReference type="PROSITE" id="PS00028">
    <property type="entry name" value="ZINC_FINGER_C2H2_1"/>
    <property type="match status" value="2"/>
</dbReference>
<dbReference type="PANTHER" id="PTHR47428:SF1">
    <property type="entry name" value="REGULATORY PROTEIN MIG1-RELATED"/>
    <property type="match status" value="1"/>
</dbReference>
<dbReference type="OrthoDB" id="654211at2759"/>
<evidence type="ECO:0000256" key="11">
    <source>
        <dbReference type="ARBA" id="ARBA00038023"/>
    </source>
</evidence>
<dbReference type="EMBL" id="KV454547">
    <property type="protein sequence ID" value="ODV64688.1"/>
    <property type="molecule type" value="Genomic_DNA"/>
</dbReference>
<evidence type="ECO:0000256" key="9">
    <source>
        <dbReference type="ARBA" id="ARBA00023163"/>
    </source>
</evidence>
<dbReference type="InterPro" id="IPR036236">
    <property type="entry name" value="Znf_C2H2_sf"/>
</dbReference>
<dbReference type="STRING" id="984485.A0A1E4RBR4"/>
<keyword evidence="4" id="KW-0677">Repeat</keyword>
<keyword evidence="6" id="KW-0862">Zinc</keyword>
<feature type="compositionally biased region" description="Polar residues" evidence="15">
    <location>
        <begin position="134"/>
        <end position="156"/>
    </location>
</feature>
<evidence type="ECO:0000256" key="10">
    <source>
        <dbReference type="ARBA" id="ARBA00023242"/>
    </source>
</evidence>
<evidence type="ECO:0000256" key="14">
    <source>
        <dbReference type="PROSITE-ProRule" id="PRU00042"/>
    </source>
</evidence>
<dbReference type="GO" id="GO:0000433">
    <property type="term" value="P:carbon catabolite repression of transcription from RNA polymerase II promoter by glucose"/>
    <property type="evidence" value="ECO:0007669"/>
    <property type="project" value="TreeGrafter"/>
</dbReference>
<dbReference type="Gene3D" id="3.30.160.60">
    <property type="entry name" value="Classic Zinc Finger"/>
    <property type="match status" value="2"/>
</dbReference>
<dbReference type="PANTHER" id="PTHR47428">
    <property type="entry name" value="REGULATORY PROTEIN MIG1-RELATED"/>
    <property type="match status" value="1"/>
</dbReference>
<evidence type="ECO:0000256" key="5">
    <source>
        <dbReference type="ARBA" id="ARBA00022771"/>
    </source>
</evidence>
<evidence type="ECO:0000256" key="6">
    <source>
        <dbReference type="ARBA" id="ARBA00022833"/>
    </source>
</evidence>
<evidence type="ECO:0000256" key="3">
    <source>
        <dbReference type="ARBA" id="ARBA00022723"/>
    </source>
</evidence>
<evidence type="ECO:0000256" key="13">
    <source>
        <dbReference type="ARBA" id="ARBA00068528"/>
    </source>
</evidence>
<keyword evidence="18" id="KW-1185">Reference proteome</keyword>
<protein>
    <recommendedName>
        <fullName evidence="13">Regulatory protein MIG1</fullName>
    </recommendedName>
</protein>
<dbReference type="PROSITE" id="PS50157">
    <property type="entry name" value="ZINC_FINGER_C2H2_2"/>
    <property type="match status" value="2"/>
</dbReference>
<comment type="function">
    <text evidence="12">Involved in glucose repression of glucose metabolism genes.</text>
</comment>
<dbReference type="AlphaFoldDB" id="A0A1E4RBR4"/>
<comment type="subcellular location">
    <subcellularLocation>
        <location evidence="1">Nucleus</location>
    </subcellularLocation>
</comment>
<dbReference type="GO" id="GO:0005737">
    <property type="term" value="C:cytoplasm"/>
    <property type="evidence" value="ECO:0007669"/>
    <property type="project" value="TreeGrafter"/>
</dbReference>
<feature type="region of interest" description="Disordered" evidence="15">
    <location>
        <begin position="323"/>
        <end position="350"/>
    </location>
</feature>
<evidence type="ECO:0000259" key="16">
    <source>
        <dbReference type="PROSITE" id="PS50157"/>
    </source>
</evidence>
<dbReference type="Proteomes" id="UP000095085">
    <property type="component" value="Unassembled WGS sequence"/>
</dbReference>
<feature type="domain" description="C2H2-type" evidence="16">
    <location>
        <begin position="42"/>
        <end position="71"/>
    </location>
</feature>
<dbReference type="GO" id="GO:0008270">
    <property type="term" value="F:zinc ion binding"/>
    <property type="evidence" value="ECO:0007669"/>
    <property type="project" value="UniProtKB-KW"/>
</dbReference>
<accession>A0A1E4RBR4</accession>
<evidence type="ECO:0000256" key="2">
    <source>
        <dbReference type="ARBA" id="ARBA00022491"/>
    </source>
</evidence>
<evidence type="ECO:0000256" key="15">
    <source>
        <dbReference type="SAM" id="MobiDB-lite"/>
    </source>
</evidence>
<dbReference type="SMART" id="SM00355">
    <property type="entry name" value="ZnF_C2H2"/>
    <property type="match status" value="2"/>
</dbReference>
<dbReference type="SUPFAM" id="SSF57667">
    <property type="entry name" value="beta-beta-alpha zinc fingers"/>
    <property type="match status" value="1"/>
</dbReference>